<sequence length="410" mass="47402">MNEIKQVLLDQKVRLERKLEKERVIERDVPDLKKYLSRPNVLAILGVRRSGKSTLAETLLRGENFGYINFDDDRLAWVKVEDLHKLEKAVYELFGEVEYFLFDEIHNVNGWELFVSRLREEGKKVVITGSNSKMLSGELATALTGRHTDFTLFPFSFSEYLRFKGVRVEKVKDTYTTPSEGVVKRELENYIREGGFPEVLKISEDFIFTIFSDIVYKDVVQRLKIKRVESFKSFTVNVLKYFSNEVSLSKLSKTLKLSNNTVEEWFNGLINAYVIITSERFTSKPREGMTSQKKVYVIDPGFITSIALDSSKGRVMENLVALQLSRVGEKLFYLKGDNYEIDFMVNGKAIQVTYASGKDEIPKREVEGLEKVKAGKKVVITWDYEDEVRGIKFIPLWKFLLNTREYLSVG</sequence>
<evidence type="ECO:0000259" key="1">
    <source>
        <dbReference type="Pfam" id="PF13173"/>
    </source>
</evidence>
<dbReference type="InterPro" id="IPR025420">
    <property type="entry name" value="DUF4143"/>
</dbReference>
<dbReference type="SUPFAM" id="SSF52540">
    <property type="entry name" value="P-loop containing nucleoside triphosphate hydrolases"/>
    <property type="match status" value="1"/>
</dbReference>
<dbReference type="RefSeq" id="WP_221290214.1">
    <property type="nucleotide sequence ID" value="NZ_AP024597.1"/>
</dbReference>
<dbReference type="PANTHER" id="PTHR33295:SF19">
    <property type="entry name" value="ARCHAEAL ATPASE"/>
    <property type="match status" value="1"/>
</dbReference>
<feature type="domain" description="AAA" evidence="1">
    <location>
        <begin position="40"/>
        <end position="161"/>
    </location>
</feature>
<accession>A0A8D5U651</accession>
<dbReference type="Proteomes" id="UP000825123">
    <property type="component" value="Chromosome"/>
</dbReference>
<dbReference type="Pfam" id="PF13173">
    <property type="entry name" value="AAA_14"/>
    <property type="match status" value="1"/>
</dbReference>
<keyword evidence="4" id="KW-1185">Reference proteome</keyword>
<dbReference type="PANTHER" id="PTHR33295">
    <property type="entry name" value="ATPASE"/>
    <property type="match status" value="1"/>
</dbReference>
<dbReference type="GeneID" id="66163049"/>
<protein>
    <submittedName>
        <fullName evidence="3">ATPase AAA</fullName>
    </submittedName>
</protein>
<dbReference type="InterPro" id="IPR027417">
    <property type="entry name" value="P-loop_NTPase"/>
</dbReference>
<evidence type="ECO:0000313" key="3">
    <source>
        <dbReference type="EMBL" id="BCU70023.1"/>
    </source>
</evidence>
<organism evidence="3 4">
    <name type="scientific">Stygiolobus caldivivus</name>
    <dbReference type="NCBI Taxonomy" id="2824673"/>
    <lineage>
        <taxon>Archaea</taxon>
        <taxon>Thermoproteota</taxon>
        <taxon>Thermoprotei</taxon>
        <taxon>Sulfolobales</taxon>
        <taxon>Sulfolobaceae</taxon>
        <taxon>Stygiolobus</taxon>
    </lineage>
</organism>
<dbReference type="AlphaFoldDB" id="A0A8D5U651"/>
<proteinExistence type="predicted"/>
<feature type="domain" description="DUF4143" evidence="2">
    <location>
        <begin position="217"/>
        <end position="348"/>
    </location>
</feature>
<dbReference type="EMBL" id="AP024597">
    <property type="protein sequence ID" value="BCU70023.1"/>
    <property type="molecule type" value="Genomic_DNA"/>
</dbReference>
<dbReference type="Pfam" id="PF13635">
    <property type="entry name" value="DUF4143"/>
    <property type="match status" value="1"/>
</dbReference>
<dbReference type="KEGG" id="csty:KN1_13200"/>
<reference evidence="3 4" key="1">
    <citation type="submission" date="2021-04" db="EMBL/GenBank/DDBJ databases">
        <title>Complete genome sequence of Stygiolobus sp. KN-1.</title>
        <authorList>
            <person name="Nakamura K."/>
            <person name="Sakai H."/>
            <person name="Kurosawa N."/>
        </authorList>
    </citation>
    <scope>NUCLEOTIDE SEQUENCE [LARGE SCALE GENOMIC DNA]</scope>
    <source>
        <strain evidence="3 4">KN-1</strain>
    </source>
</reference>
<gene>
    <name evidence="3" type="ORF">KN1_13200</name>
</gene>
<evidence type="ECO:0000313" key="4">
    <source>
        <dbReference type="Proteomes" id="UP000825123"/>
    </source>
</evidence>
<evidence type="ECO:0000259" key="2">
    <source>
        <dbReference type="Pfam" id="PF13635"/>
    </source>
</evidence>
<name>A0A8D5U651_9CREN</name>
<dbReference type="InterPro" id="IPR041682">
    <property type="entry name" value="AAA_14"/>
</dbReference>